<dbReference type="KEGG" id="pmuc:ING2E5A_0576"/>
<evidence type="ECO:0000313" key="1">
    <source>
        <dbReference type="EMBL" id="SCM55797.1"/>
    </source>
</evidence>
<protein>
    <submittedName>
        <fullName evidence="1">Uncharacterized protein</fullName>
    </submittedName>
</protein>
<keyword evidence="2" id="KW-1185">Reference proteome</keyword>
<evidence type="ECO:0000313" key="2">
    <source>
        <dbReference type="Proteomes" id="UP000178485"/>
    </source>
</evidence>
<dbReference type="AlphaFoldDB" id="A0A1G4G4M3"/>
<dbReference type="Proteomes" id="UP000178485">
    <property type="component" value="Chromosome i"/>
</dbReference>
<organism evidence="1 2">
    <name type="scientific">Petrimonas mucosa</name>
    <dbReference type="NCBI Taxonomy" id="1642646"/>
    <lineage>
        <taxon>Bacteria</taxon>
        <taxon>Pseudomonadati</taxon>
        <taxon>Bacteroidota</taxon>
        <taxon>Bacteroidia</taxon>
        <taxon>Bacteroidales</taxon>
        <taxon>Dysgonomonadaceae</taxon>
        <taxon>Petrimonas</taxon>
    </lineage>
</organism>
<name>A0A1G4G4M3_9BACT</name>
<dbReference type="EMBL" id="LT608328">
    <property type="protein sequence ID" value="SCM55797.1"/>
    <property type="molecule type" value="Genomic_DNA"/>
</dbReference>
<proteinExistence type="predicted"/>
<gene>
    <name evidence="1" type="ORF">ING2E5A_0576</name>
</gene>
<accession>A0A1G4G4M3</accession>
<reference evidence="1 2" key="1">
    <citation type="submission" date="2016-08" db="EMBL/GenBank/DDBJ databases">
        <authorList>
            <person name="Seilhamer J.J."/>
        </authorList>
    </citation>
    <scope>NUCLEOTIDE SEQUENCE [LARGE SCALE GENOMIC DNA]</scope>
    <source>
        <strain evidence="1">ING2-E5A</strain>
    </source>
</reference>
<sequence length="145" mass="16522">MLYLNLLRFLQLRRSAASTVSQIVAVKPALRLLSGLTGKCFLMPYAPYNLPFSRHRLRLVGRTDGGLHPAFYSSPNGDIVEHRICEITRDSGYPPPATSQILRPLSVSVKKPNRKWHIWFLPTHEPTLKKPKEPFFANARTDEQT</sequence>
<dbReference type="STRING" id="1642646.ING2E5A_0576"/>